<dbReference type="GeneID" id="303001608"/>
<organism evidence="1 2">
    <name type="scientific">Sphingopyxis terrae subsp. ummariensis</name>
    <dbReference type="NCBI Taxonomy" id="429001"/>
    <lineage>
        <taxon>Bacteria</taxon>
        <taxon>Pseudomonadati</taxon>
        <taxon>Pseudomonadota</taxon>
        <taxon>Alphaproteobacteria</taxon>
        <taxon>Sphingomonadales</taxon>
        <taxon>Sphingomonadaceae</taxon>
        <taxon>Sphingopyxis</taxon>
    </lineage>
</organism>
<accession>A0A1Y6FUG6</accession>
<keyword evidence="2" id="KW-1185">Reference proteome</keyword>
<evidence type="ECO:0000313" key="1">
    <source>
        <dbReference type="EMBL" id="SMQ76512.1"/>
    </source>
</evidence>
<reference evidence="2" key="1">
    <citation type="submission" date="2017-04" db="EMBL/GenBank/DDBJ databases">
        <authorList>
            <person name="Varghese N."/>
            <person name="Submissions S."/>
        </authorList>
    </citation>
    <scope>NUCLEOTIDE SEQUENCE [LARGE SCALE GENOMIC DNA]</scope>
    <source>
        <strain evidence="2">UI2</strain>
    </source>
</reference>
<protein>
    <submittedName>
        <fullName evidence="1">Uncharacterized protein</fullName>
    </submittedName>
</protein>
<dbReference type="Proteomes" id="UP000194469">
    <property type="component" value="Unassembled WGS sequence"/>
</dbReference>
<proteinExistence type="predicted"/>
<name>A0A1Y6FUG6_9SPHN</name>
<dbReference type="EMBL" id="FXWL01000002">
    <property type="protein sequence ID" value="SMQ76512.1"/>
    <property type="molecule type" value="Genomic_DNA"/>
</dbReference>
<dbReference type="RefSeq" id="WP_086456984.1">
    <property type="nucleotide sequence ID" value="NZ_FXWL01000002.1"/>
</dbReference>
<sequence length="173" mass="18725">MRRLFPDGIRPEHRQPGRWDGAASPLTFLLLAGAMLLALSGQLGGNAPRVQVVHLGAADLVVHDPRVLRNGEFFELRVAVTARRGLADMVVALDPAQWRDVTINTMVPAADKEDFAGGAIRLHYGPLEGGERRDVKIDGQLNPAHIGEAVGPIGLYDDERFLGAIDAPIRVMP</sequence>
<gene>
    <name evidence="1" type="ORF">SAMN06295984_1953</name>
</gene>
<dbReference type="AlphaFoldDB" id="A0A1Y6FUG6"/>
<evidence type="ECO:0000313" key="2">
    <source>
        <dbReference type="Proteomes" id="UP000194469"/>
    </source>
</evidence>